<gene>
    <name evidence="2" type="ORF">OVA965_LOCUS45042</name>
    <name evidence="3" type="ORF">TMI583_LOCUS48199</name>
</gene>
<sequence length="126" mass="14074">VHPTRNATDGVVEQELYDSLDQNHQHYPKSTPFPAPNLNSKPVNIDNLARQEPPPPPPQQQQRIPYLDNNNYVYQPQQNFSSNMNGTDIFMPSSFSTSSNYNSDPFLSNFGTTVNFGNIGGVSTDD</sequence>
<accession>A0A8S2G9F3</accession>
<comment type="caution">
    <text evidence="2">The sequence shown here is derived from an EMBL/GenBank/DDBJ whole genome shotgun (WGS) entry which is preliminary data.</text>
</comment>
<evidence type="ECO:0000256" key="1">
    <source>
        <dbReference type="SAM" id="MobiDB-lite"/>
    </source>
</evidence>
<dbReference type="Proteomes" id="UP000682733">
    <property type="component" value="Unassembled WGS sequence"/>
</dbReference>
<dbReference type="EMBL" id="CAJOBA010097060">
    <property type="protein sequence ID" value="CAF4506991.1"/>
    <property type="molecule type" value="Genomic_DNA"/>
</dbReference>
<dbReference type="Proteomes" id="UP000677228">
    <property type="component" value="Unassembled WGS sequence"/>
</dbReference>
<name>A0A8S2G9F3_9BILA</name>
<feature type="non-terminal residue" evidence="2">
    <location>
        <position position="1"/>
    </location>
</feature>
<protein>
    <submittedName>
        <fullName evidence="2">Uncharacterized protein</fullName>
    </submittedName>
</protein>
<feature type="non-terminal residue" evidence="2">
    <location>
        <position position="126"/>
    </location>
</feature>
<feature type="region of interest" description="Disordered" evidence="1">
    <location>
        <begin position="22"/>
        <end position="64"/>
    </location>
</feature>
<evidence type="ECO:0000313" key="2">
    <source>
        <dbReference type="EMBL" id="CAF1655404.1"/>
    </source>
</evidence>
<dbReference type="AlphaFoldDB" id="A0A8S2G9F3"/>
<dbReference type="EMBL" id="CAJNOK010067782">
    <property type="protein sequence ID" value="CAF1655404.1"/>
    <property type="molecule type" value="Genomic_DNA"/>
</dbReference>
<evidence type="ECO:0000313" key="3">
    <source>
        <dbReference type="EMBL" id="CAF4506991.1"/>
    </source>
</evidence>
<organism evidence="2 4">
    <name type="scientific">Didymodactylos carnosus</name>
    <dbReference type="NCBI Taxonomy" id="1234261"/>
    <lineage>
        <taxon>Eukaryota</taxon>
        <taxon>Metazoa</taxon>
        <taxon>Spiralia</taxon>
        <taxon>Gnathifera</taxon>
        <taxon>Rotifera</taxon>
        <taxon>Eurotatoria</taxon>
        <taxon>Bdelloidea</taxon>
        <taxon>Philodinida</taxon>
        <taxon>Philodinidae</taxon>
        <taxon>Didymodactylos</taxon>
    </lineage>
</organism>
<proteinExistence type="predicted"/>
<evidence type="ECO:0000313" key="4">
    <source>
        <dbReference type="Proteomes" id="UP000677228"/>
    </source>
</evidence>
<reference evidence="2" key="1">
    <citation type="submission" date="2021-02" db="EMBL/GenBank/DDBJ databases">
        <authorList>
            <person name="Nowell W R."/>
        </authorList>
    </citation>
    <scope>NUCLEOTIDE SEQUENCE</scope>
</reference>